<gene>
    <name evidence="1" type="ORF">H6A24_07110</name>
</gene>
<reference evidence="1 2" key="1">
    <citation type="journal article" date="2021" name="Sci. Rep.">
        <title>The distribution of antibiotic resistance genes in chicken gut microbiota commensals.</title>
        <authorList>
            <person name="Juricova H."/>
            <person name="Matiasovicova J."/>
            <person name="Kubasova T."/>
            <person name="Cejkova D."/>
            <person name="Rychlik I."/>
        </authorList>
    </citation>
    <scope>NUCLEOTIDE SEQUENCE [LARGE SCALE GENOMIC DNA]</scope>
    <source>
        <strain evidence="1 2">An768</strain>
    </source>
</reference>
<evidence type="ECO:0008006" key="3">
    <source>
        <dbReference type="Google" id="ProtNLM"/>
    </source>
</evidence>
<comment type="caution">
    <text evidence="1">The sequence shown here is derived from an EMBL/GenBank/DDBJ whole genome shotgun (WGS) entry which is preliminary data.</text>
</comment>
<dbReference type="EMBL" id="JACJKJ010000006">
    <property type="protein sequence ID" value="MBM6806267.1"/>
    <property type="molecule type" value="Genomic_DNA"/>
</dbReference>
<keyword evidence="2" id="KW-1185">Reference proteome</keyword>
<evidence type="ECO:0000313" key="1">
    <source>
        <dbReference type="EMBL" id="MBM6806267.1"/>
    </source>
</evidence>
<name>A0ABS2F7P9_9BACE</name>
<accession>A0ABS2F7P9</accession>
<sequence length="108" mass="12262">MDGNLKYNLYGTQWNDRTSNEDGYFNAVAFCGDRIIASYLGGKRFSEGQGEPKINYPKKFLVFDLAGNHLATLDVGIPMFSFCYDADYNRIIMAFDNEIQFGYLDGLL</sequence>
<dbReference type="RefSeq" id="WP_204500017.1">
    <property type="nucleotide sequence ID" value="NZ_JACJKJ010000006.1"/>
</dbReference>
<evidence type="ECO:0000313" key="2">
    <source>
        <dbReference type="Proteomes" id="UP000782117"/>
    </source>
</evidence>
<dbReference type="Proteomes" id="UP000782117">
    <property type="component" value="Unassembled WGS sequence"/>
</dbReference>
<protein>
    <recommendedName>
        <fullName evidence="3">WG repeat-containing protein</fullName>
    </recommendedName>
</protein>
<proteinExistence type="predicted"/>
<organism evidence="1 2">
    <name type="scientific">Bacteroides caecicola</name>
    <dbReference type="NCBI Taxonomy" id="1462569"/>
    <lineage>
        <taxon>Bacteria</taxon>
        <taxon>Pseudomonadati</taxon>
        <taxon>Bacteroidota</taxon>
        <taxon>Bacteroidia</taxon>
        <taxon>Bacteroidales</taxon>
        <taxon>Bacteroidaceae</taxon>
        <taxon>Bacteroides</taxon>
    </lineage>
</organism>